<proteinExistence type="inferred from homology"/>
<evidence type="ECO:0000256" key="2">
    <source>
        <dbReference type="ARBA" id="ARBA00022741"/>
    </source>
</evidence>
<evidence type="ECO:0000256" key="3">
    <source>
        <dbReference type="ARBA" id="ARBA00022840"/>
    </source>
</evidence>
<dbReference type="Gene3D" id="3.40.50.300">
    <property type="entry name" value="P-loop containing nucleotide triphosphate hydrolases"/>
    <property type="match status" value="1"/>
</dbReference>
<evidence type="ECO:0000259" key="6">
    <source>
        <dbReference type="SMART" id="SM00533"/>
    </source>
</evidence>
<evidence type="ECO:0000256" key="1">
    <source>
        <dbReference type="ARBA" id="ARBA00006271"/>
    </source>
</evidence>
<dbReference type="PANTHER" id="PTHR11361:SF34">
    <property type="entry name" value="DNA MISMATCH REPAIR PROTEIN MSH1, MITOCHONDRIAL"/>
    <property type="match status" value="1"/>
</dbReference>
<sequence>MTIFEEYDGVCVKYKQEYGSVVVLFESKLLGCGAALIDLRTGRSHVMEAWSVDGSDVMEEIGSRIACFDVCEVLLLGDEDAFDGWSGRLELLGVHRNMLHRSVANFCNPGYQDQVLLKAFKSVGFLTPAEFVGLERHPLALTAYVAVLDFAHKHDESLIYNLPVPTVLVSTSAATHVRLSSSTLRNLNLTQARDDASGELCLSRLLDHCVTYPGKRLFRERLLQPITDTIELNRRYDATEAMRQDHAAVHRGLRGVCDVDRAWRKISMQSGSLRDVPGIRDSLLRLRQLRVALPDTVTAVVGHEVLDDVSAVLEELQGVTDEGTLAEGLYADVDHARAELDSYNDVKTTWVQGIRRLLVGTKACEEWVRLGSTDDPCAHAVCTPKRFETIKPLLPEGIIVIDVSKTAVKFTQAFVRNAARESLVARAHLVELVELRTKELQQVLAERASHLVARLSHAMSLLDVHAAIAQDVAGHRLVRPTLEEAAGHRLVRPTLEEAAPKAFLRCSGLRHPLVERVSQATEYVVNDVRLDDDTSGMLLFGINAAGKSTLCKAVALAVFMAQAGLYVACDAMSLAPFSSIYTRMATTDDIYHGRSTFMVELAELRDILHHADARSLVVGDELCSGTESASAISIVGSACLALDRKRSHFMFATHLHELPDVKAIRASTRITIAHLSVRYDDAADMLVYNRRLMDGPGNALYGLEVARAMRMEREFMQDAHAIRRELLGVQEDVVNQKKSNYNRNIYMDLCGACGERKAEETHHIEPQRLADSNGMIGRFHKNAAHNLIPLCAQCHDDVHSKGLHIPSAVMTTRGILRV</sequence>
<evidence type="ECO:0000259" key="7">
    <source>
        <dbReference type="SMART" id="SM00534"/>
    </source>
</evidence>
<evidence type="ECO:0000256" key="4">
    <source>
        <dbReference type="ARBA" id="ARBA00023125"/>
    </source>
</evidence>
<dbReference type="InterPro" id="IPR027417">
    <property type="entry name" value="P-loop_NTPase"/>
</dbReference>
<keyword evidence="9" id="KW-1185">Reference proteome</keyword>
<dbReference type="Pfam" id="PF00488">
    <property type="entry name" value="MutS_V"/>
    <property type="match status" value="1"/>
</dbReference>
<evidence type="ECO:0000313" key="8">
    <source>
        <dbReference type="EMBL" id="PNH00788.1"/>
    </source>
</evidence>
<dbReference type="InterPro" id="IPR007696">
    <property type="entry name" value="DNA_mismatch_repair_MutS_core"/>
</dbReference>
<dbReference type="InterPro" id="IPR003615">
    <property type="entry name" value="HNH_nuc"/>
</dbReference>
<protein>
    <submittedName>
        <fullName evidence="8">Putative DNA mismatch repair protein mutS L359</fullName>
    </submittedName>
</protein>
<keyword evidence="5" id="KW-0234">DNA repair</keyword>
<organism evidence="8 9">
    <name type="scientific">Tetrabaena socialis</name>
    <dbReference type="NCBI Taxonomy" id="47790"/>
    <lineage>
        <taxon>Eukaryota</taxon>
        <taxon>Viridiplantae</taxon>
        <taxon>Chlorophyta</taxon>
        <taxon>core chlorophytes</taxon>
        <taxon>Chlorophyceae</taxon>
        <taxon>CS clade</taxon>
        <taxon>Chlamydomonadales</taxon>
        <taxon>Tetrabaenaceae</taxon>
        <taxon>Tetrabaena</taxon>
    </lineage>
</organism>
<keyword evidence="2" id="KW-0547">Nucleotide-binding</keyword>
<dbReference type="Gene3D" id="1.10.1420.10">
    <property type="match status" value="2"/>
</dbReference>
<dbReference type="SUPFAM" id="SSF52540">
    <property type="entry name" value="P-loop containing nucleoside triphosphate hydrolases"/>
    <property type="match status" value="1"/>
</dbReference>
<dbReference type="Proteomes" id="UP000236333">
    <property type="component" value="Unassembled WGS sequence"/>
</dbReference>
<dbReference type="PANTHER" id="PTHR11361">
    <property type="entry name" value="DNA MISMATCH REPAIR PROTEIN MUTS FAMILY MEMBER"/>
    <property type="match status" value="1"/>
</dbReference>
<comment type="similarity">
    <text evidence="1">Belongs to the DNA mismatch repair MutS family.</text>
</comment>
<evidence type="ECO:0000313" key="9">
    <source>
        <dbReference type="Proteomes" id="UP000236333"/>
    </source>
</evidence>
<name>A0A2J7ZKJ3_9CHLO</name>
<dbReference type="GO" id="GO:0140664">
    <property type="term" value="F:ATP-dependent DNA damage sensor activity"/>
    <property type="evidence" value="ECO:0007669"/>
    <property type="project" value="InterPro"/>
</dbReference>
<dbReference type="SMART" id="SM00533">
    <property type="entry name" value="MUTSd"/>
    <property type="match status" value="1"/>
</dbReference>
<dbReference type="OrthoDB" id="1924787at2759"/>
<dbReference type="CDD" id="cd00085">
    <property type="entry name" value="HNHc"/>
    <property type="match status" value="1"/>
</dbReference>
<dbReference type="GO" id="GO:0030983">
    <property type="term" value="F:mismatched DNA binding"/>
    <property type="evidence" value="ECO:0007669"/>
    <property type="project" value="InterPro"/>
</dbReference>
<dbReference type="InterPro" id="IPR036187">
    <property type="entry name" value="DNA_mismatch_repair_MutS_sf"/>
</dbReference>
<keyword evidence="3" id="KW-0067">ATP-binding</keyword>
<feature type="domain" description="DNA mismatch repair proteins mutS family" evidence="7">
    <location>
        <begin position="534"/>
        <end position="724"/>
    </location>
</feature>
<keyword evidence="5" id="KW-0227">DNA damage</keyword>
<dbReference type="AlphaFoldDB" id="A0A2J7ZKJ3"/>
<dbReference type="SUPFAM" id="SSF48334">
    <property type="entry name" value="DNA repair protein MutS, domain III"/>
    <property type="match status" value="1"/>
</dbReference>
<accession>A0A2J7ZKJ3</accession>
<dbReference type="GO" id="GO:0006298">
    <property type="term" value="P:mismatch repair"/>
    <property type="evidence" value="ECO:0007669"/>
    <property type="project" value="InterPro"/>
</dbReference>
<dbReference type="InterPro" id="IPR045076">
    <property type="entry name" value="MutS"/>
</dbReference>
<dbReference type="SMART" id="SM00534">
    <property type="entry name" value="MUTSac"/>
    <property type="match status" value="1"/>
</dbReference>
<evidence type="ECO:0000256" key="5">
    <source>
        <dbReference type="ARBA" id="ARBA00023204"/>
    </source>
</evidence>
<dbReference type="EMBL" id="PGGS01001169">
    <property type="protein sequence ID" value="PNH00788.1"/>
    <property type="molecule type" value="Genomic_DNA"/>
</dbReference>
<reference evidence="8 9" key="1">
    <citation type="journal article" date="2017" name="Mol. Biol. Evol.">
        <title>The 4-celled Tetrabaena socialis nuclear genome reveals the essential components for genetic control of cell number at the origin of multicellularity in the volvocine lineage.</title>
        <authorList>
            <person name="Featherston J."/>
            <person name="Arakaki Y."/>
            <person name="Hanschen E.R."/>
            <person name="Ferris P.J."/>
            <person name="Michod R.E."/>
            <person name="Olson B.J.S.C."/>
            <person name="Nozaki H."/>
            <person name="Durand P.M."/>
        </authorList>
    </citation>
    <scope>NUCLEOTIDE SEQUENCE [LARGE SCALE GENOMIC DNA]</scope>
    <source>
        <strain evidence="8 9">NIES-571</strain>
    </source>
</reference>
<feature type="domain" description="DNA mismatch repair protein MutS core" evidence="6">
    <location>
        <begin position="197"/>
        <end position="517"/>
    </location>
</feature>
<keyword evidence="4" id="KW-0238">DNA-binding</keyword>
<dbReference type="GO" id="GO:0005634">
    <property type="term" value="C:nucleus"/>
    <property type="evidence" value="ECO:0007669"/>
    <property type="project" value="TreeGrafter"/>
</dbReference>
<comment type="caution">
    <text evidence="8">The sequence shown here is derived from an EMBL/GenBank/DDBJ whole genome shotgun (WGS) entry which is preliminary data.</text>
</comment>
<dbReference type="Pfam" id="PF05192">
    <property type="entry name" value="MutS_III"/>
    <property type="match status" value="1"/>
</dbReference>
<dbReference type="GO" id="GO:0005524">
    <property type="term" value="F:ATP binding"/>
    <property type="evidence" value="ECO:0007669"/>
    <property type="project" value="UniProtKB-KW"/>
</dbReference>
<gene>
    <name evidence="8" type="ORF">TSOC_013366</name>
</gene>
<dbReference type="InterPro" id="IPR000432">
    <property type="entry name" value="DNA_mismatch_repair_MutS_C"/>
</dbReference>